<dbReference type="PRINTS" id="PR01651">
    <property type="entry name" value="SECGEXPORT"/>
</dbReference>
<evidence type="ECO:0000313" key="12">
    <source>
        <dbReference type="EMBL" id="MBD3364737.1"/>
    </source>
</evidence>
<keyword evidence="8 10" id="KW-0811">Translocation</keyword>
<dbReference type="Proteomes" id="UP000630660">
    <property type="component" value="Unassembled WGS sequence"/>
</dbReference>
<dbReference type="PANTHER" id="PTHR34182">
    <property type="entry name" value="PROTEIN-EXPORT MEMBRANE PROTEIN SECG"/>
    <property type="match status" value="1"/>
</dbReference>
<evidence type="ECO:0000256" key="7">
    <source>
        <dbReference type="ARBA" id="ARBA00022989"/>
    </source>
</evidence>
<dbReference type="Pfam" id="PF03840">
    <property type="entry name" value="SecG"/>
    <property type="match status" value="1"/>
</dbReference>
<dbReference type="GO" id="GO:0065002">
    <property type="term" value="P:intracellular protein transmembrane transport"/>
    <property type="evidence" value="ECO:0007669"/>
    <property type="project" value="TreeGrafter"/>
</dbReference>
<keyword evidence="6 10" id="KW-0653">Protein transport</keyword>
<comment type="similarity">
    <text evidence="2 10">Belongs to the SecG family.</text>
</comment>
<evidence type="ECO:0000256" key="4">
    <source>
        <dbReference type="ARBA" id="ARBA00022475"/>
    </source>
</evidence>
<dbReference type="GO" id="GO:0043952">
    <property type="term" value="P:protein transport by the Sec complex"/>
    <property type="evidence" value="ECO:0007669"/>
    <property type="project" value="TreeGrafter"/>
</dbReference>
<evidence type="ECO:0000256" key="6">
    <source>
        <dbReference type="ARBA" id="ARBA00022927"/>
    </source>
</evidence>
<comment type="caution">
    <text evidence="10">Lacks conserved residue(s) required for the propagation of feature annotation.</text>
</comment>
<name>A0A9D5QD49_UNCW3</name>
<reference evidence="12" key="1">
    <citation type="submission" date="2019-11" db="EMBL/GenBank/DDBJ databases">
        <title>Microbial mats filling the niche in hypersaline microbial mats.</title>
        <authorList>
            <person name="Wong H.L."/>
            <person name="Macleod F.I."/>
            <person name="White R.A. III"/>
            <person name="Burns B.P."/>
        </authorList>
    </citation>
    <scope>NUCLEOTIDE SEQUENCE</scope>
    <source>
        <strain evidence="12">Bin_327</strain>
    </source>
</reference>
<keyword evidence="3 10" id="KW-0813">Transport</keyword>
<dbReference type="GO" id="GO:0009306">
    <property type="term" value="P:protein secretion"/>
    <property type="evidence" value="ECO:0007669"/>
    <property type="project" value="UniProtKB-UniRule"/>
</dbReference>
<keyword evidence="9 10" id="KW-0472">Membrane</keyword>
<feature type="region of interest" description="Disordered" evidence="11">
    <location>
        <begin position="92"/>
        <end position="150"/>
    </location>
</feature>
<evidence type="ECO:0000256" key="8">
    <source>
        <dbReference type="ARBA" id="ARBA00023010"/>
    </source>
</evidence>
<feature type="transmembrane region" description="Helical" evidence="10">
    <location>
        <begin position="34"/>
        <end position="53"/>
    </location>
</feature>
<evidence type="ECO:0000256" key="9">
    <source>
        <dbReference type="ARBA" id="ARBA00023136"/>
    </source>
</evidence>
<protein>
    <recommendedName>
        <fullName evidence="10">Protein-export membrane protein SecG</fullName>
    </recommendedName>
</protein>
<comment type="subcellular location">
    <subcellularLocation>
        <location evidence="1 10">Cell membrane</location>
        <topology evidence="1 10">Multi-pass membrane protein</topology>
    </subcellularLocation>
</comment>
<dbReference type="NCBIfam" id="TIGR00810">
    <property type="entry name" value="secG"/>
    <property type="match status" value="1"/>
</dbReference>
<comment type="function">
    <text evidence="10">Involved in protein export. Participates in an early event of protein translocation.</text>
</comment>
<proteinExistence type="inferred from homology"/>
<evidence type="ECO:0000256" key="5">
    <source>
        <dbReference type="ARBA" id="ARBA00022692"/>
    </source>
</evidence>
<keyword evidence="4 10" id="KW-1003">Cell membrane</keyword>
<dbReference type="EMBL" id="WJKJ01000192">
    <property type="protein sequence ID" value="MBD3364737.1"/>
    <property type="molecule type" value="Genomic_DNA"/>
</dbReference>
<evidence type="ECO:0000256" key="1">
    <source>
        <dbReference type="ARBA" id="ARBA00004651"/>
    </source>
</evidence>
<dbReference type="AlphaFoldDB" id="A0A9D5QD49"/>
<evidence type="ECO:0000313" key="13">
    <source>
        <dbReference type="Proteomes" id="UP000630660"/>
    </source>
</evidence>
<feature type="compositionally biased region" description="Low complexity" evidence="11">
    <location>
        <begin position="110"/>
        <end position="132"/>
    </location>
</feature>
<dbReference type="GO" id="GO:0005886">
    <property type="term" value="C:plasma membrane"/>
    <property type="evidence" value="ECO:0007669"/>
    <property type="project" value="UniProtKB-SubCell"/>
</dbReference>
<dbReference type="InterPro" id="IPR004692">
    <property type="entry name" value="SecG"/>
</dbReference>
<keyword evidence="7 10" id="KW-1133">Transmembrane helix</keyword>
<gene>
    <name evidence="12" type="primary">secG</name>
    <name evidence="12" type="ORF">GF359_05930</name>
</gene>
<organism evidence="12 13">
    <name type="scientific">candidate division WOR-3 bacterium</name>
    <dbReference type="NCBI Taxonomy" id="2052148"/>
    <lineage>
        <taxon>Bacteria</taxon>
        <taxon>Bacteria division WOR-3</taxon>
    </lineage>
</organism>
<evidence type="ECO:0000256" key="2">
    <source>
        <dbReference type="ARBA" id="ARBA00008445"/>
    </source>
</evidence>
<dbReference type="PANTHER" id="PTHR34182:SF1">
    <property type="entry name" value="PROTEIN-EXPORT MEMBRANE PROTEIN SECG"/>
    <property type="match status" value="1"/>
</dbReference>
<sequence length="150" mass="15045">MLIKPWVIAVGILFILLCILLAIIVLLQQRGKGGMAGVFGGGGGGGAGAEQIFGSSGVAPFMTKITAILGAVFMAFALILILVVAPPRRLGGTGAAGGEHPGPPIPGQFAAQTEETPATEATEPAETTATEEAPSDVRSLLFDTTSTGGE</sequence>
<comment type="caution">
    <text evidence="12">The sequence shown here is derived from an EMBL/GenBank/DDBJ whole genome shotgun (WGS) entry which is preliminary data.</text>
</comment>
<keyword evidence="5 10" id="KW-0812">Transmembrane</keyword>
<feature type="transmembrane region" description="Helical" evidence="10">
    <location>
        <begin position="65"/>
        <end position="85"/>
    </location>
</feature>
<feature type="transmembrane region" description="Helical" evidence="10">
    <location>
        <begin position="6"/>
        <end position="27"/>
    </location>
</feature>
<accession>A0A9D5QD49</accession>
<evidence type="ECO:0000256" key="10">
    <source>
        <dbReference type="RuleBase" id="RU365087"/>
    </source>
</evidence>
<evidence type="ECO:0000256" key="11">
    <source>
        <dbReference type="SAM" id="MobiDB-lite"/>
    </source>
</evidence>
<dbReference type="GO" id="GO:0015450">
    <property type="term" value="F:protein-transporting ATPase activity"/>
    <property type="evidence" value="ECO:0007669"/>
    <property type="project" value="UniProtKB-UniRule"/>
</dbReference>
<evidence type="ECO:0000256" key="3">
    <source>
        <dbReference type="ARBA" id="ARBA00022448"/>
    </source>
</evidence>